<accession>A0A212L4P4</accession>
<organism evidence="5">
    <name type="scientific">uncultured Desulfovibrio sp</name>
    <dbReference type="NCBI Taxonomy" id="167968"/>
    <lineage>
        <taxon>Bacteria</taxon>
        <taxon>Pseudomonadati</taxon>
        <taxon>Thermodesulfobacteriota</taxon>
        <taxon>Desulfovibrionia</taxon>
        <taxon>Desulfovibrionales</taxon>
        <taxon>Desulfovibrionaceae</taxon>
        <taxon>Desulfovibrio</taxon>
        <taxon>environmental samples</taxon>
    </lineage>
</organism>
<evidence type="ECO:0000256" key="1">
    <source>
        <dbReference type="ARBA" id="ARBA00009481"/>
    </source>
</evidence>
<dbReference type="Gene3D" id="3.40.50.2000">
    <property type="entry name" value="Glycogen Phosphorylase B"/>
    <property type="match status" value="2"/>
</dbReference>
<dbReference type="AlphaFoldDB" id="A0A212L4P4"/>
<feature type="domain" description="Glycosyl transferase family 1" evidence="4">
    <location>
        <begin position="264"/>
        <end position="423"/>
    </location>
</feature>
<evidence type="ECO:0000259" key="4">
    <source>
        <dbReference type="Pfam" id="PF00534"/>
    </source>
</evidence>
<dbReference type="GO" id="GO:0016757">
    <property type="term" value="F:glycosyltransferase activity"/>
    <property type="evidence" value="ECO:0007669"/>
    <property type="project" value="UniProtKB-KW"/>
</dbReference>
<reference evidence="5" key="1">
    <citation type="submission" date="2016-08" db="EMBL/GenBank/DDBJ databases">
        <authorList>
            <person name="Seilhamer J.J."/>
        </authorList>
    </citation>
    <scope>NUCLEOTIDE SEQUENCE</scope>
    <source>
        <strain evidence="5">86-1</strain>
    </source>
</reference>
<keyword evidence="3 5" id="KW-0808">Transferase</keyword>
<keyword evidence="2" id="KW-0328">Glycosyltransferase</keyword>
<dbReference type="PANTHER" id="PTHR12526:SF640">
    <property type="entry name" value="COLANIC ACID BIOSYNTHESIS GLYCOSYLTRANSFERASE WCAL-RELATED"/>
    <property type="match status" value="1"/>
</dbReference>
<evidence type="ECO:0000256" key="3">
    <source>
        <dbReference type="ARBA" id="ARBA00022679"/>
    </source>
</evidence>
<evidence type="ECO:0000313" key="5">
    <source>
        <dbReference type="EMBL" id="SCM72510.1"/>
    </source>
</evidence>
<protein>
    <submittedName>
        <fullName evidence="5">Glycosyl transferase group 1</fullName>
    </submittedName>
</protein>
<proteinExistence type="inferred from homology"/>
<dbReference type="EMBL" id="FMJC01000002">
    <property type="protein sequence ID" value="SCM72510.1"/>
    <property type="molecule type" value="Genomic_DNA"/>
</dbReference>
<dbReference type="InterPro" id="IPR001296">
    <property type="entry name" value="Glyco_trans_1"/>
</dbReference>
<evidence type="ECO:0000256" key="2">
    <source>
        <dbReference type="ARBA" id="ARBA00022676"/>
    </source>
</evidence>
<dbReference type="SUPFAM" id="SSF53756">
    <property type="entry name" value="UDP-Glycosyltransferase/glycogen phosphorylase"/>
    <property type="match status" value="1"/>
</dbReference>
<gene>
    <name evidence="5" type="ORF">KL86DES1_20665</name>
</gene>
<dbReference type="PANTHER" id="PTHR12526">
    <property type="entry name" value="GLYCOSYLTRANSFERASE"/>
    <property type="match status" value="1"/>
</dbReference>
<name>A0A212L4P4_9BACT</name>
<comment type="similarity">
    <text evidence="1">Belongs to the glycosyltransferase group 1 family. Glycosyltransferase 4 subfamily.</text>
</comment>
<sequence length="462" mass="50090">MLALILQNLCRASNFSIAGEDAMPQPQANTASFIKGAPLRQPEYFIGPVAWWSGSLTCGGVERQILATAKAFKEMGRPIVLLCRTLSPTGGNDFFLAEAKASCKAVLEFSQNEIKPEDFLAARDIVEAAFENPPPVFRDSVAAYAAWFLRLRPRLLHVWNADHLEPLLAAVIAGIPKIIIGGRSLAPRSRAPYGFESVEESLAYAILSRAMQMPGIVMTNNSRAGCTDYEEWLDLPAGSVSLTSNLLELKDWPRPERERVAALRVRLGIPDKSPMVGGLIRFVSIKDPELWICAAMRACASTPGLYAVLAGHGPMFEPLKKIVSGTAYADRILLPGAVKQVPEFLSLCSVFLHTAYVEGLPNALLEAQACGVPVVTTRCGGAADVVVDGQSGFVLAGRDEEALANHVSWLSQHPEAAVTAGQVGRAHVGREFSLERSLGQLRKVYARILRNPAEHCGRQEVR</sequence>
<dbReference type="Pfam" id="PF00534">
    <property type="entry name" value="Glycos_transf_1"/>
    <property type="match status" value="1"/>
</dbReference>